<keyword evidence="2" id="KW-1185">Reference proteome</keyword>
<name>A0ABP8N8E9_9BACT</name>
<sequence>MNKYTKGSILALALFAIACKDGNATGNNTEVQAETADTTAPDHVRQLFADNKWLYPIHIDTTSFTIDKGLPIPTKDKIKLGMAMADTIISHIEHGERASAYSVKRVAIFKQEGGIRCVVDLQCFSNNTGSQQDHYSISYSPDNKVMIRQRLGYLILKGNTFHFLSWA</sequence>
<evidence type="ECO:0008006" key="3">
    <source>
        <dbReference type="Google" id="ProtNLM"/>
    </source>
</evidence>
<dbReference type="PROSITE" id="PS51257">
    <property type="entry name" value="PROKAR_LIPOPROTEIN"/>
    <property type="match status" value="1"/>
</dbReference>
<dbReference type="EMBL" id="BAABFA010000005">
    <property type="protein sequence ID" value="GAA4461004.1"/>
    <property type="molecule type" value="Genomic_DNA"/>
</dbReference>
<accession>A0ABP8N8E9</accession>
<reference evidence="2" key="1">
    <citation type="journal article" date="2019" name="Int. J. Syst. Evol. Microbiol.">
        <title>The Global Catalogue of Microorganisms (GCM) 10K type strain sequencing project: providing services to taxonomists for standard genome sequencing and annotation.</title>
        <authorList>
            <consortium name="The Broad Institute Genomics Platform"/>
            <consortium name="The Broad Institute Genome Sequencing Center for Infectious Disease"/>
            <person name="Wu L."/>
            <person name="Ma J."/>
        </authorList>
    </citation>
    <scope>NUCLEOTIDE SEQUENCE [LARGE SCALE GENOMIC DNA]</scope>
    <source>
        <strain evidence="2">JCM 32105</strain>
    </source>
</reference>
<protein>
    <recommendedName>
        <fullName evidence="3">DUF4468 domain-containing protein</fullName>
    </recommendedName>
</protein>
<dbReference type="Proteomes" id="UP001500067">
    <property type="component" value="Unassembled WGS sequence"/>
</dbReference>
<proteinExistence type="predicted"/>
<organism evidence="1 2">
    <name type="scientific">Nemorincola caseinilytica</name>
    <dbReference type="NCBI Taxonomy" id="2054315"/>
    <lineage>
        <taxon>Bacteria</taxon>
        <taxon>Pseudomonadati</taxon>
        <taxon>Bacteroidota</taxon>
        <taxon>Chitinophagia</taxon>
        <taxon>Chitinophagales</taxon>
        <taxon>Chitinophagaceae</taxon>
        <taxon>Nemorincola</taxon>
    </lineage>
</organism>
<evidence type="ECO:0000313" key="1">
    <source>
        <dbReference type="EMBL" id="GAA4461004.1"/>
    </source>
</evidence>
<evidence type="ECO:0000313" key="2">
    <source>
        <dbReference type="Proteomes" id="UP001500067"/>
    </source>
</evidence>
<dbReference type="RefSeq" id="WP_345077999.1">
    <property type="nucleotide sequence ID" value="NZ_BAABFA010000005.1"/>
</dbReference>
<comment type="caution">
    <text evidence="1">The sequence shown here is derived from an EMBL/GenBank/DDBJ whole genome shotgun (WGS) entry which is preliminary data.</text>
</comment>
<gene>
    <name evidence="1" type="ORF">GCM10023093_04860</name>
</gene>